<organism evidence="8 9">
    <name type="scientific">Pontibacter qinzhouensis</name>
    <dbReference type="NCBI Taxonomy" id="2603253"/>
    <lineage>
        <taxon>Bacteria</taxon>
        <taxon>Pseudomonadati</taxon>
        <taxon>Bacteroidota</taxon>
        <taxon>Cytophagia</taxon>
        <taxon>Cytophagales</taxon>
        <taxon>Hymenobacteraceae</taxon>
        <taxon>Pontibacter</taxon>
    </lineage>
</organism>
<feature type="active site" description="Proton acceptor" evidence="5">
    <location>
        <position position="62"/>
    </location>
</feature>
<evidence type="ECO:0000256" key="6">
    <source>
        <dbReference type="PIRSR" id="PIRSR600888-3"/>
    </source>
</evidence>
<comment type="function">
    <text evidence="2 7">Catalyzes the epimerization of the C3' and C5'positions of dTDP-6-deoxy-D-xylo-4-hexulose, forming dTDP-6-deoxy-L-lyxo-4-hexulose.</text>
</comment>
<dbReference type="EMBL" id="VRTY01000085">
    <property type="protein sequence ID" value="TXK33857.1"/>
    <property type="molecule type" value="Genomic_DNA"/>
</dbReference>
<dbReference type="UniPathway" id="UPA00124"/>
<dbReference type="OrthoDB" id="9800680at2"/>
<dbReference type="AlphaFoldDB" id="A0A5C8JAZ8"/>
<dbReference type="GO" id="GO:0000271">
    <property type="term" value="P:polysaccharide biosynthetic process"/>
    <property type="evidence" value="ECO:0007669"/>
    <property type="project" value="TreeGrafter"/>
</dbReference>
<dbReference type="InterPro" id="IPR014710">
    <property type="entry name" value="RmlC-like_jellyroll"/>
</dbReference>
<comment type="caution">
    <text evidence="8">The sequence shown here is derived from an EMBL/GenBank/DDBJ whole genome shotgun (WGS) entry which is preliminary data.</text>
</comment>
<dbReference type="Proteomes" id="UP000321926">
    <property type="component" value="Unassembled WGS sequence"/>
</dbReference>
<dbReference type="NCBIfam" id="TIGR01221">
    <property type="entry name" value="rmlC"/>
    <property type="match status" value="1"/>
</dbReference>
<evidence type="ECO:0000313" key="9">
    <source>
        <dbReference type="Proteomes" id="UP000321926"/>
    </source>
</evidence>
<dbReference type="EC" id="5.1.3.13" evidence="3 7"/>
<dbReference type="GO" id="GO:0005829">
    <property type="term" value="C:cytosol"/>
    <property type="evidence" value="ECO:0007669"/>
    <property type="project" value="TreeGrafter"/>
</dbReference>
<dbReference type="InterPro" id="IPR011051">
    <property type="entry name" value="RmlC_Cupin_sf"/>
</dbReference>
<evidence type="ECO:0000256" key="3">
    <source>
        <dbReference type="ARBA" id="ARBA00012098"/>
    </source>
</evidence>
<dbReference type="Gene3D" id="2.60.120.10">
    <property type="entry name" value="Jelly Rolls"/>
    <property type="match status" value="1"/>
</dbReference>
<keyword evidence="7 8" id="KW-0413">Isomerase</keyword>
<evidence type="ECO:0000256" key="1">
    <source>
        <dbReference type="ARBA" id="ARBA00001298"/>
    </source>
</evidence>
<accession>A0A5C8JAZ8</accession>
<dbReference type="RefSeq" id="WP_147923239.1">
    <property type="nucleotide sequence ID" value="NZ_VRTY01000085.1"/>
</dbReference>
<dbReference type="Pfam" id="PF00908">
    <property type="entry name" value="dTDP_sugar_isom"/>
    <property type="match status" value="1"/>
</dbReference>
<gene>
    <name evidence="8" type="primary">rfbC</name>
    <name evidence="8" type="ORF">FVR03_18405</name>
</gene>
<reference evidence="8 9" key="1">
    <citation type="submission" date="2019-08" db="EMBL/GenBank/DDBJ databases">
        <authorList>
            <person name="Shi S."/>
        </authorList>
    </citation>
    <scope>NUCLEOTIDE SEQUENCE [LARGE SCALE GENOMIC DNA]</scope>
    <source>
        <strain evidence="8 9">GY10130</strain>
    </source>
</reference>
<comment type="subunit">
    <text evidence="7">Homodimer.</text>
</comment>
<keyword evidence="9" id="KW-1185">Reference proteome</keyword>
<evidence type="ECO:0000256" key="7">
    <source>
        <dbReference type="RuleBase" id="RU364069"/>
    </source>
</evidence>
<feature type="active site" description="Proton donor" evidence="5">
    <location>
        <position position="132"/>
    </location>
</feature>
<comment type="similarity">
    <text evidence="7">Belongs to the dTDP-4-dehydrorhamnose 3,5-epimerase family.</text>
</comment>
<name>A0A5C8JAZ8_9BACT</name>
<dbReference type="CDD" id="cd00438">
    <property type="entry name" value="cupin_RmlC"/>
    <property type="match status" value="1"/>
</dbReference>
<evidence type="ECO:0000313" key="8">
    <source>
        <dbReference type="EMBL" id="TXK33857.1"/>
    </source>
</evidence>
<evidence type="ECO:0000256" key="2">
    <source>
        <dbReference type="ARBA" id="ARBA00001997"/>
    </source>
</evidence>
<proteinExistence type="inferred from homology"/>
<comment type="catalytic activity">
    <reaction evidence="1 7">
        <text>dTDP-4-dehydro-6-deoxy-alpha-D-glucose = dTDP-4-dehydro-beta-L-rhamnose</text>
        <dbReference type="Rhea" id="RHEA:16969"/>
        <dbReference type="ChEBI" id="CHEBI:57649"/>
        <dbReference type="ChEBI" id="CHEBI:62830"/>
        <dbReference type="EC" id="5.1.3.13"/>
    </reaction>
</comment>
<sequence length="184" mass="21117">MIFTETKLKGAYIVDVKRIEDDRGFFGRAWCKNEFDELGLSSNVVQTNLSSNKKKGTLRGMHFQVTPHAESKLVRCTRGALYDVIIDLREDSPTYMQWLGVELTADSFRMLYVPENFAHGFLTLQDNTDIMYQVTEFYAPAAERGIRYNDPSFNIAWPMKPQVISEKDLAHADFVHELAKPLKS</sequence>
<dbReference type="InterPro" id="IPR000888">
    <property type="entry name" value="RmlC-like"/>
</dbReference>
<dbReference type="GO" id="GO:0019305">
    <property type="term" value="P:dTDP-rhamnose biosynthetic process"/>
    <property type="evidence" value="ECO:0007669"/>
    <property type="project" value="UniProtKB-UniRule"/>
</dbReference>
<dbReference type="SUPFAM" id="SSF51182">
    <property type="entry name" value="RmlC-like cupins"/>
    <property type="match status" value="1"/>
</dbReference>
<comment type="pathway">
    <text evidence="7">Carbohydrate biosynthesis; dTDP-L-rhamnose biosynthesis.</text>
</comment>
<protein>
    <recommendedName>
        <fullName evidence="4 7">dTDP-4-dehydrorhamnose 3,5-epimerase</fullName>
        <ecNumber evidence="3 7">5.1.3.13</ecNumber>
    </recommendedName>
    <alternativeName>
        <fullName evidence="7">Thymidine diphospho-4-keto-rhamnose 3,5-epimerase</fullName>
    </alternativeName>
</protein>
<dbReference type="PANTHER" id="PTHR21047:SF2">
    <property type="entry name" value="THYMIDINE DIPHOSPHO-4-KETO-RHAMNOSE 3,5-EPIMERASE"/>
    <property type="match status" value="1"/>
</dbReference>
<feature type="site" description="Participates in a stacking interaction with the thymidine ring of dTDP-4-oxo-6-deoxyglucose" evidence="6">
    <location>
        <position position="138"/>
    </location>
</feature>
<dbReference type="GO" id="GO:0008830">
    <property type="term" value="F:dTDP-4-dehydrorhamnose 3,5-epimerase activity"/>
    <property type="evidence" value="ECO:0007669"/>
    <property type="project" value="UniProtKB-UniRule"/>
</dbReference>
<evidence type="ECO:0000256" key="5">
    <source>
        <dbReference type="PIRSR" id="PIRSR600888-1"/>
    </source>
</evidence>
<evidence type="ECO:0000256" key="4">
    <source>
        <dbReference type="ARBA" id="ARBA00019595"/>
    </source>
</evidence>
<dbReference type="PANTHER" id="PTHR21047">
    <property type="entry name" value="DTDP-6-DEOXY-D-GLUCOSE-3,5 EPIMERASE"/>
    <property type="match status" value="1"/>
</dbReference>